<dbReference type="AlphaFoldDB" id="A0A1I3BXL1"/>
<sequence length="127" mass="13804">MSAARVAASRSLPLFEKYGGMSVLRGVIMDFYDRALDSDLVGPFFEQVDMARLIDHQTKFMAMLLGGPASFAEERLARAHAHLGVTHAHFDEIAALISATLADSGFSDEDRRAVLAAVEARRPLIVG</sequence>
<keyword evidence="1" id="KW-0813">Transport</keyword>
<evidence type="ECO:0000313" key="6">
    <source>
        <dbReference type="EMBL" id="SFH67037.1"/>
    </source>
</evidence>
<dbReference type="InterPro" id="IPR001486">
    <property type="entry name" value="Hemoglobin_trunc"/>
</dbReference>
<evidence type="ECO:0000256" key="3">
    <source>
        <dbReference type="ARBA" id="ARBA00022723"/>
    </source>
</evidence>
<proteinExistence type="predicted"/>
<keyword evidence="3 5" id="KW-0479">Metal-binding</keyword>
<dbReference type="STRING" id="1114924.SAMN05216258_101421"/>
<dbReference type="GO" id="GO:0020037">
    <property type="term" value="F:heme binding"/>
    <property type="evidence" value="ECO:0007669"/>
    <property type="project" value="InterPro"/>
</dbReference>
<dbReference type="GO" id="GO:0046872">
    <property type="term" value="F:metal ion binding"/>
    <property type="evidence" value="ECO:0007669"/>
    <property type="project" value="UniProtKB-KW"/>
</dbReference>
<keyword evidence="4 5" id="KW-0408">Iron</keyword>
<dbReference type="EMBL" id="FOQH01000001">
    <property type="protein sequence ID" value="SFH67037.1"/>
    <property type="molecule type" value="Genomic_DNA"/>
</dbReference>
<dbReference type="InterPro" id="IPR009050">
    <property type="entry name" value="Globin-like_sf"/>
</dbReference>
<organism evidence="6 7">
    <name type="scientific">Albimonas pacifica</name>
    <dbReference type="NCBI Taxonomy" id="1114924"/>
    <lineage>
        <taxon>Bacteria</taxon>
        <taxon>Pseudomonadati</taxon>
        <taxon>Pseudomonadota</taxon>
        <taxon>Alphaproteobacteria</taxon>
        <taxon>Rhodobacterales</taxon>
        <taxon>Paracoccaceae</taxon>
        <taxon>Albimonas</taxon>
    </lineage>
</organism>
<dbReference type="InterPro" id="IPR012292">
    <property type="entry name" value="Globin/Proto"/>
</dbReference>
<evidence type="ECO:0000256" key="2">
    <source>
        <dbReference type="ARBA" id="ARBA00022617"/>
    </source>
</evidence>
<feature type="binding site" description="distal binding residue" evidence="5">
    <location>
        <position position="80"/>
    </location>
    <ligand>
        <name>heme</name>
        <dbReference type="ChEBI" id="CHEBI:30413"/>
    </ligand>
    <ligandPart>
        <name>Fe</name>
        <dbReference type="ChEBI" id="CHEBI:18248"/>
    </ligandPart>
</feature>
<dbReference type="SUPFAM" id="SSF46458">
    <property type="entry name" value="Globin-like"/>
    <property type="match status" value="1"/>
</dbReference>
<dbReference type="CDD" id="cd00454">
    <property type="entry name" value="TrHb1_N"/>
    <property type="match status" value="1"/>
</dbReference>
<gene>
    <name evidence="6" type="ORF">SAMN05216258_101421</name>
</gene>
<keyword evidence="7" id="KW-1185">Reference proteome</keyword>
<evidence type="ECO:0000256" key="5">
    <source>
        <dbReference type="PIRSR" id="PIRSR601486-1"/>
    </source>
</evidence>
<reference evidence="6 7" key="1">
    <citation type="submission" date="2016-10" db="EMBL/GenBank/DDBJ databases">
        <authorList>
            <person name="de Groot N.N."/>
        </authorList>
    </citation>
    <scope>NUCLEOTIDE SEQUENCE [LARGE SCALE GENOMIC DNA]</scope>
    <source>
        <strain evidence="6 7">CGMCC 1.11030</strain>
    </source>
</reference>
<dbReference type="GO" id="GO:0019825">
    <property type="term" value="F:oxygen binding"/>
    <property type="evidence" value="ECO:0007669"/>
    <property type="project" value="InterPro"/>
</dbReference>
<dbReference type="OrthoDB" id="9795814at2"/>
<evidence type="ECO:0000313" key="7">
    <source>
        <dbReference type="Proteomes" id="UP000199377"/>
    </source>
</evidence>
<keyword evidence="2 5" id="KW-0349">Heme</keyword>
<name>A0A1I3BXL1_9RHOB</name>
<evidence type="ECO:0000256" key="4">
    <source>
        <dbReference type="ARBA" id="ARBA00023004"/>
    </source>
</evidence>
<dbReference type="Pfam" id="PF01152">
    <property type="entry name" value="Bac_globin"/>
    <property type="match status" value="1"/>
</dbReference>
<feature type="binding site" description="distal binding residue" evidence="5">
    <location>
        <position position="56"/>
    </location>
    <ligand>
        <name>heme</name>
        <dbReference type="ChEBI" id="CHEBI:30413"/>
    </ligand>
    <ligandPart>
        <name>Fe</name>
        <dbReference type="ChEBI" id="CHEBI:18248"/>
    </ligandPart>
</feature>
<accession>A0A1I3BXL1</accession>
<evidence type="ECO:0000256" key="1">
    <source>
        <dbReference type="ARBA" id="ARBA00022448"/>
    </source>
</evidence>
<dbReference type="RefSeq" id="WP_092857329.1">
    <property type="nucleotide sequence ID" value="NZ_FOQH01000001.1"/>
</dbReference>
<dbReference type="Proteomes" id="UP000199377">
    <property type="component" value="Unassembled WGS sequence"/>
</dbReference>
<dbReference type="Gene3D" id="1.10.490.10">
    <property type="entry name" value="Globins"/>
    <property type="match status" value="1"/>
</dbReference>
<protein>
    <submittedName>
        <fullName evidence="6">Hemoglobin</fullName>
    </submittedName>
</protein>